<accession>A0A066WJ35</accession>
<dbReference type="OrthoDB" id="1357119at2"/>
<dbReference type="RefSeq" id="WP_035661605.1">
    <property type="nucleotide sequence ID" value="NZ_JNCA01000029.1"/>
</dbReference>
<dbReference type="eggNOG" id="ENOG50315PJ">
    <property type="taxonomic scope" value="Bacteria"/>
</dbReference>
<dbReference type="AlphaFoldDB" id="A0A066WJ35"/>
<evidence type="ECO:0008006" key="3">
    <source>
        <dbReference type="Google" id="ProtNLM"/>
    </source>
</evidence>
<sequence>METILKQQQNISFRAVTISDLKSIIRLYEQKQNIPFSGLNIPFDTDFGLPLYVAEYDDKIVGYSYVTLDSDEHALHTNINSKFSDTLINENLMKETEVIFKNEWQNNSNKNLSAAISQFVKWLNDSNSQN</sequence>
<keyword evidence="2" id="KW-1185">Reference proteome</keyword>
<dbReference type="STRING" id="1492738.FEM21_28390"/>
<dbReference type="InterPro" id="IPR016181">
    <property type="entry name" value="Acyl_CoA_acyltransferase"/>
</dbReference>
<evidence type="ECO:0000313" key="1">
    <source>
        <dbReference type="EMBL" id="KDN54022.1"/>
    </source>
</evidence>
<dbReference type="Gene3D" id="3.40.630.30">
    <property type="match status" value="1"/>
</dbReference>
<proteinExistence type="predicted"/>
<gene>
    <name evidence="1" type="ORF">FEM21_28390</name>
</gene>
<evidence type="ECO:0000313" key="2">
    <source>
        <dbReference type="Proteomes" id="UP000027064"/>
    </source>
</evidence>
<dbReference type="EMBL" id="JNCA01000029">
    <property type="protein sequence ID" value="KDN54022.1"/>
    <property type="molecule type" value="Genomic_DNA"/>
</dbReference>
<comment type="caution">
    <text evidence="1">The sequence shown here is derived from an EMBL/GenBank/DDBJ whole genome shotgun (WGS) entry which is preliminary data.</text>
</comment>
<dbReference type="SUPFAM" id="SSF55729">
    <property type="entry name" value="Acyl-CoA N-acyltransferases (Nat)"/>
    <property type="match status" value="1"/>
</dbReference>
<dbReference type="PATRIC" id="fig|1492738.3.peg.2825"/>
<name>A0A066WJ35_9FLAO</name>
<dbReference type="Proteomes" id="UP000027064">
    <property type="component" value="Unassembled WGS sequence"/>
</dbReference>
<organism evidence="1 2">
    <name type="scientific">Flavobacterium seoulense</name>
    <dbReference type="NCBI Taxonomy" id="1492738"/>
    <lineage>
        <taxon>Bacteria</taxon>
        <taxon>Pseudomonadati</taxon>
        <taxon>Bacteroidota</taxon>
        <taxon>Flavobacteriia</taxon>
        <taxon>Flavobacteriales</taxon>
        <taxon>Flavobacteriaceae</taxon>
        <taxon>Flavobacterium</taxon>
    </lineage>
</organism>
<protein>
    <recommendedName>
        <fullName evidence="3">N-acetyltransferase domain-containing protein</fullName>
    </recommendedName>
</protein>
<reference evidence="1 2" key="1">
    <citation type="submission" date="2014-05" db="EMBL/GenBank/DDBJ databases">
        <title>Genome Sequence of Flavobacterium sp. EM1321.</title>
        <authorList>
            <person name="Shin S.-K."/>
            <person name="Yi H."/>
        </authorList>
    </citation>
    <scope>NUCLEOTIDE SEQUENCE [LARGE SCALE GENOMIC DNA]</scope>
    <source>
        <strain evidence="1 2">EM1321</strain>
    </source>
</reference>